<dbReference type="InterPro" id="IPR036388">
    <property type="entry name" value="WH-like_DNA-bd_sf"/>
</dbReference>
<dbReference type="GO" id="GO:0003700">
    <property type="term" value="F:DNA-binding transcription factor activity"/>
    <property type="evidence" value="ECO:0007669"/>
    <property type="project" value="InterPro"/>
</dbReference>
<dbReference type="FunFam" id="1.10.10.10:FF:000001">
    <property type="entry name" value="LysR family transcriptional regulator"/>
    <property type="match status" value="1"/>
</dbReference>
<comment type="caution">
    <text evidence="6">The sequence shown here is derived from an EMBL/GenBank/DDBJ whole genome shotgun (WGS) entry which is preliminary data.</text>
</comment>
<evidence type="ECO:0000256" key="2">
    <source>
        <dbReference type="ARBA" id="ARBA00023015"/>
    </source>
</evidence>
<evidence type="ECO:0000313" key="6">
    <source>
        <dbReference type="EMBL" id="MBB3976701.1"/>
    </source>
</evidence>
<feature type="domain" description="HTH lysR-type" evidence="5">
    <location>
        <begin position="16"/>
        <end position="73"/>
    </location>
</feature>
<proteinExistence type="inferred from homology"/>
<dbReference type="InterPro" id="IPR036390">
    <property type="entry name" value="WH_DNA-bd_sf"/>
</dbReference>
<keyword evidence="4" id="KW-0804">Transcription</keyword>
<keyword evidence="7" id="KW-1185">Reference proteome</keyword>
<evidence type="ECO:0000256" key="3">
    <source>
        <dbReference type="ARBA" id="ARBA00023125"/>
    </source>
</evidence>
<keyword evidence="3 6" id="KW-0238">DNA-binding</keyword>
<evidence type="ECO:0000256" key="4">
    <source>
        <dbReference type="ARBA" id="ARBA00023163"/>
    </source>
</evidence>
<sequence length="299" mass="32417">MPGIRKIDGVTMSLALESELLRTFLVIAETGNVTRAADALGRTQSAISMQVKRLEEIVRAPLFERGPRGVALSPDGERLVPYAQRIVGLIDETTSAMRARPLDGPVRVGIPEEYTQTVLPRALAAFAECHPATEVTVQCGHSVQLMSALESDELDIVVVFDWRGSLSGEVLCIDPTVWVTSRAHDIHLVRPVPIAVYRNSSWYRDFAITSLRQHAIPYREAFGCDTCGGLKTAVSAGLAIAPLARGNIPASGRELTREDGFPPVDSSRVVLKRNPRRSSPAVDGMAKVVRTAFQPVPSG</sequence>
<comment type="similarity">
    <text evidence="1">Belongs to the LysR transcriptional regulatory family.</text>
</comment>
<evidence type="ECO:0000313" key="7">
    <source>
        <dbReference type="Proteomes" id="UP000574761"/>
    </source>
</evidence>
<dbReference type="GO" id="GO:0003677">
    <property type="term" value="F:DNA binding"/>
    <property type="evidence" value="ECO:0007669"/>
    <property type="project" value="UniProtKB-KW"/>
</dbReference>
<organism evidence="6 7">
    <name type="scientific">Mycoplana azooxidifex</name>
    <dbReference type="NCBI Taxonomy" id="1636188"/>
    <lineage>
        <taxon>Bacteria</taxon>
        <taxon>Pseudomonadati</taxon>
        <taxon>Pseudomonadota</taxon>
        <taxon>Alphaproteobacteria</taxon>
        <taxon>Hyphomicrobiales</taxon>
        <taxon>Rhizobiaceae</taxon>
        <taxon>Mycoplana</taxon>
    </lineage>
</organism>
<dbReference type="Pfam" id="PF00126">
    <property type="entry name" value="HTH_1"/>
    <property type="match status" value="1"/>
</dbReference>
<dbReference type="Proteomes" id="UP000574761">
    <property type="component" value="Unassembled WGS sequence"/>
</dbReference>
<protein>
    <submittedName>
        <fullName evidence="6">DNA-binding transcriptional LysR family regulator</fullName>
    </submittedName>
</protein>
<dbReference type="InterPro" id="IPR050176">
    <property type="entry name" value="LTTR"/>
</dbReference>
<dbReference type="SUPFAM" id="SSF53850">
    <property type="entry name" value="Periplasmic binding protein-like II"/>
    <property type="match status" value="1"/>
</dbReference>
<dbReference type="AlphaFoldDB" id="A0A7W6D4Q4"/>
<dbReference type="SUPFAM" id="SSF46785">
    <property type="entry name" value="Winged helix' DNA-binding domain"/>
    <property type="match status" value="1"/>
</dbReference>
<evidence type="ECO:0000256" key="1">
    <source>
        <dbReference type="ARBA" id="ARBA00009437"/>
    </source>
</evidence>
<dbReference type="Gene3D" id="1.10.10.10">
    <property type="entry name" value="Winged helix-like DNA-binding domain superfamily/Winged helix DNA-binding domain"/>
    <property type="match status" value="1"/>
</dbReference>
<dbReference type="PROSITE" id="PS50931">
    <property type="entry name" value="HTH_LYSR"/>
    <property type="match status" value="1"/>
</dbReference>
<dbReference type="Pfam" id="PF03466">
    <property type="entry name" value="LysR_substrate"/>
    <property type="match status" value="1"/>
</dbReference>
<dbReference type="PANTHER" id="PTHR30579">
    <property type="entry name" value="TRANSCRIPTIONAL REGULATOR"/>
    <property type="match status" value="1"/>
</dbReference>
<reference evidence="6 7" key="1">
    <citation type="submission" date="2020-08" db="EMBL/GenBank/DDBJ databases">
        <title>Genomic Encyclopedia of Type Strains, Phase IV (KMG-IV): sequencing the most valuable type-strain genomes for metagenomic binning, comparative biology and taxonomic classification.</title>
        <authorList>
            <person name="Goeker M."/>
        </authorList>
    </citation>
    <scope>NUCLEOTIDE SEQUENCE [LARGE SCALE GENOMIC DNA]</scope>
    <source>
        <strain evidence="6 7">DSM 100211</strain>
    </source>
</reference>
<accession>A0A7W6D4Q4</accession>
<evidence type="ECO:0000259" key="5">
    <source>
        <dbReference type="PROSITE" id="PS50931"/>
    </source>
</evidence>
<dbReference type="InterPro" id="IPR005119">
    <property type="entry name" value="LysR_subst-bd"/>
</dbReference>
<dbReference type="InterPro" id="IPR000847">
    <property type="entry name" value="LysR_HTH_N"/>
</dbReference>
<dbReference type="PANTHER" id="PTHR30579:SF7">
    <property type="entry name" value="HTH-TYPE TRANSCRIPTIONAL REGULATOR LRHA-RELATED"/>
    <property type="match status" value="1"/>
</dbReference>
<dbReference type="PRINTS" id="PR00039">
    <property type="entry name" value="HTHLYSR"/>
</dbReference>
<dbReference type="Gene3D" id="3.40.190.10">
    <property type="entry name" value="Periplasmic binding protein-like II"/>
    <property type="match status" value="2"/>
</dbReference>
<dbReference type="EMBL" id="JACIEE010000004">
    <property type="protein sequence ID" value="MBB3976701.1"/>
    <property type="molecule type" value="Genomic_DNA"/>
</dbReference>
<gene>
    <name evidence="6" type="ORF">GGQ64_001901</name>
</gene>
<name>A0A7W6D4Q4_9HYPH</name>
<keyword evidence="2" id="KW-0805">Transcription regulation</keyword>